<comment type="cofactor">
    <cofactor evidence="9">
        <name>Zn(2+)</name>
        <dbReference type="ChEBI" id="CHEBI:29105"/>
    </cofactor>
</comment>
<evidence type="ECO:0000256" key="9">
    <source>
        <dbReference type="RuleBase" id="RU366073"/>
    </source>
</evidence>
<dbReference type="InterPro" id="IPR013856">
    <property type="entry name" value="Peptidase_M4_domain"/>
</dbReference>
<dbReference type="NCBIfam" id="TIGR04183">
    <property type="entry name" value="Por_Secre_tail"/>
    <property type="match status" value="1"/>
</dbReference>
<dbReference type="PANTHER" id="PTHR33794:SF1">
    <property type="entry name" value="BACILLOLYSIN"/>
    <property type="match status" value="1"/>
</dbReference>
<dbReference type="PRINTS" id="PR00730">
    <property type="entry name" value="THERMOLYSIN"/>
</dbReference>
<keyword evidence="4 9" id="KW-0732">Signal</keyword>
<dbReference type="PANTHER" id="PTHR33794">
    <property type="entry name" value="BACILLOLYSIN"/>
    <property type="match status" value="1"/>
</dbReference>
<name>A0A1M6RI16_9FLAO</name>
<comment type="subcellular location">
    <subcellularLocation>
        <location evidence="9">Secreted</location>
    </subcellularLocation>
</comment>
<dbReference type="InterPro" id="IPR050728">
    <property type="entry name" value="Zinc_Metalloprotease_M4"/>
</dbReference>
<dbReference type="InterPro" id="IPR011096">
    <property type="entry name" value="FTP_domain"/>
</dbReference>
<keyword evidence="7 9" id="KW-0482">Metalloprotease</keyword>
<keyword evidence="6 9" id="KW-0862">Zinc</keyword>
<keyword evidence="9" id="KW-0964">Secreted</keyword>
<accession>A0A1M6RI16</accession>
<feature type="chain" id="PRO_5023110024" description="Neutral metalloproteinase" evidence="9">
    <location>
        <begin position="32"/>
        <end position="669"/>
    </location>
</feature>
<dbReference type="Proteomes" id="UP000184364">
    <property type="component" value="Unassembled WGS sequence"/>
</dbReference>
<organism evidence="15 16">
    <name type="scientific">Chryseobacterium polytrichastri</name>
    <dbReference type="NCBI Taxonomy" id="1302687"/>
    <lineage>
        <taxon>Bacteria</taxon>
        <taxon>Pseudomonadati</taxon>
        <taxon>Bacteroidota</taxon>
        <taxon>Flavobacteriia</taxon>
        <taxon>Flavobacteriales</taxon>
        <taxon>Weeksellaceae</taxon>
        <taxon>Chryseobacterium group</taxon>
        <taxon>Chryseobacterium</taxon>
    </lineage>
</organism>
<dbReference type="EC" id="3.4.24.-" evidence="9"/>
<dbReference type="Pfam" id="PF18962">
    <property type="entry name" value="Por_Secre_tail"/>
    <property type="match status" value="1"/>
</dbReference>
<dbReference type="Gene3D" id="3.10.170.10">
    <property type="match status" value="1"/>
</dbReference>
<evidence type="ECO:0000256" key="10">
    <source>
        <dbReference type="SAM" id="MobiDB-lite"/>
    </source>
</evidence>
<feature type="domain" description="Peptidase M4" evidence="11">
    <location>
        <begin position="230"/>
        <end position="392"/>
    </location>
</feature>
<dbReference type="Pfam" id="PF02868">
    <property type="entry name" value="Peptidase_M4_C"/>
    <property type="match status" value="1"/>
</dbReference>
<evidence type="ECO:0000256" key="2">
    <source>
        <dbReference type="ARBA" id="ARBA00022670"/>
    </source>
</evidence>
<dbReference type="InterPro" id="IPR023612">
    <property type="entry name" value="Peptidase_M4"/>
</dbReference>
<dbReference type="OrthoDB" id="291295at2"/>
<evidence type="ECO:0000259" key="12">
    <source>
        <dbReference type="Pfam" id="PF02868"/>
    </source>
</evidence>
<evidence type="ECO:0000313" key="15">
    <source>
        <dbReference type="EMBL" id="SHK32105.1"/>
    </source>
</evidence>
<feature type="active site" description="Proton donor" evidence="8">
    <location>
        <position position="488"/>
    </location>
</feature>
<protein>
    <recommendedName>
        <fullName evidence="9">Neutral metalloproteinase</fullName>
        <ecNumber evidence="9">3.4.24.-</ecNumber>
    </recommendedName>
</protein>
<proteinExistence type="inferred from homology"/>
<dbReference type="STRING" id="1302687.SAMN05444267_10032"/>
<feature type="domain" description="Secretion system C-terminal sorting" evidence="14">
    <location>
        <begin position="596"/>
        <end position="668"/>
    </location>
</feature>
<keyword evidence="5 9" id="KW-0378">Hydrolase</keyword>
<dbReference type="InterPro" id="IPR026444">
    <property type="entry name" value="Secre_tail"/>
</dbReference>
<dbReference type="Gene3D" id="3.10.450.490">
    <property type="match status" value="1"/>
</dbReference>
<evidence type="ECO:0000256" key="3">
    <source>
        <dbReference type="ARBA" id="ARBA00022723"/>
    </source>
</evidence>
<dbReference type="GO" id="GO:0004222">
    <property type="term" value="F:metalloendopeptidase activity"/>
    <property type="evidence" value="ECO:0007669"/>
    <property type="project" value="UniProtKB-UniRule"/>
</dbReference>
<feature type="active site" evidence="8">
    <location>
        <position position="386"/>
    </location>
</feature>
<evidence type="ECO:0000256" key="6">
    <source>
        <dbReference type="ARBA" id="ARBA00022833"/>
    </source>
</evidence>
<feature type="signal peptide" evidence="9">
    <location>
        <begin position="1"/>
        <end position="31"/>
    </location>
</feature>
<dbReference type="Pfam" id="PF07504">
    <property type="entry name" value="FTP"/>
    <property type="match status" value="1"/>
</dbReference>
<evidence type="ECO:0000259" key="14">
    <source>
        <dbReference type="Pfam" id="PF18962"/>
    </source>
</evidence>
<feature type="domain" description="Peptidase M4 C-terminal" evidence="12">
    <location>
        <begin position="399"/>
        <end position="577"/>
    </location>
</feature>
<evidence type="ECO:0000313" key="16">
    <source>
        <dbReference type="Proteomes" id="UP000184364"/>
    </source>
</evidence>
<reference evidence="16" key="1">
    <citation type="submission" date="2016-11" db="EMBL/GenBank/DDBJ databases">
        <authorList>
            <person name="Varghese N."/>
            <person name="Submissions S."/>
        </authorList>
    </citation>
    <scope>NUCLEOTIDE SEQUENCE [LARGE SCALE GENOMIC DNA]</scope>
    <source>
        <strain evidence="16">DSM 26899</strain>
    </source>
</reference>
<evidence type="ECO:0000256" key="7">
    <source>
        <dbReference type="ARBA" id="ARBA00023049"/>
    </source>
</evidence>
<evidence type="ECO:0000256" key="4">
    <source>
        <dbReference type="ARBA" id="ARBA00022729"/>
    </source>
</evidence>
<keyword evidence="2 9" id="KW-0645">Protease</keyword>
<feature type="region of interest" description="Disordered" evidence="10">
    <location>
        <begin position="448"/>
        <end position="469"/>
    </location>
</feature>
<evidence type="ECO:0000259" key="13">
    <source>
        <dbReference type="Pfam" id="PF07504"/>
    </source>
</evidence>
<dbReference type="AlphaFoldDB" id="A0A1M6RI16"/>
<dbReference type="InterPro" id="IPR001570">
    <property type="entry name" value="Peptidase_M4_C_domain"/>
</dbReference>
<evidence type="ECO:0000256" key="8">
    <source>
        <dbReference type="PIRSR" id="PIRSR623612-1"/>
    </source>
</evidence>
<sequence>MKKTFPFSKKTIVGFLLAGASFYLQPSVIYAQDRKNTEQTSNIVLPKLSIQSSMGNFYANPVGLHLKKDYLLKNLNQWLGADPHHTFKLIKEDTDTLGIKHSVYQHYYKNIKVMDEFIIFHENNGYLTYINGEFTANINTQIGNPLNEDNIKSIISKDLGSNDIKFSDFETVITKVDNERVVNTYYSSKIGALSVKSLKAFTYYIDNSNSKVLKKNSKVYHTDTPSVSSTLNKGNQQITVDSYNNAYRLKDNARKVHTRDATNLDGGYDPVADLLTGSAEYINTTASFMTNATKPPVEVHWGMEKSFDYYLLRHNRNSYDGNGAPITNYYNVNFNLFGDDPSLPPNGTNAAAIDEGGVVFMAFGNGELGGNPSMKPLVNLDIAGHEYSHLVIGRNGLGGLNYEKESGALNESIADIMGTAIEFYSGINPNWTLGEGLMPSYSPSYLRNMADPNSSNSQNPKQPDTYHGTYWANTNVVPDSSNDYGGVHINSGVGNFWFYLLSEGGSGTNDIGNAYNVNGIGIQKAEKVIYRALMNYLTPNSTYIDAYNATRQAAVDLYGFNSNELIQNINAWYAVGIGSGQLATDETKLSENKLKVYPNPVSQGYFNIDSKLTRNSTYELYDISGGLLIPSQKLELGINKVSVHSFSTGIYLLKITQDGDTITKKIMVK</sequence>
<dbReference type="InterPro" id="IPR027268">
    <property type="entry name" value="Peptidase_M4/M1_CTD_sf"/>
</dbReference>
<dbReference type="Pfam" id="PF01447">
    <property type="entry name" value="Peptidase_M4"/>
    <property type="match status" value="1"/>
</dbReference>
<evidence type="ECO:0000256" key="5">
    <source>
        <dbReference type="ARBA" id="ARBA00022801"/>
    </source>
</evidence>
<feature type="compositionally biased region" description="Polar residues" evidence="10">
    <location>
        <begin position="448"/>
        <end position="462"/>
    </location>
</feature>
<dbReference type="GO" id="GO:0006508">
    <property type="term" value="P:proteolysis"/>
    <property type="evidence" value="ECO:0007669"/>
    <property type="project" value="UniProtKB-KW"/>
</dbReference>
<dbReference type="GO" id="GO:0005576">
    <property type="term" value="C:extracellular region"/>
    <property type="evidence" value="ECO:0007669"/>
    <property type="project" value="UniProtKB-SubCell"/>
</dbReference>
<dbReference type="SUPFAM" id="SSF55486">
    <property type="entry name" value="Metalloproteases ('zincins'), catalytic domain"/>
    <property type="match status" value="1"/>
</dbReference>
<comment type="function">
    <text evidence="9">Extracellular zinc metalloprotease.</text>
</comment>
<dbReference type="CDD" id="cd09597">
    <property type="entry name" value="M4_TLP"/>
    <property type="match status" value="1"/>
</dbReference>
<feature type="domain" description="FTP" evidence="13">
    <location>
        <begin position="86"/>
        <end position="134"/>
    </location>
</feature>
<dbReference type="GO" id="GO:0046872">
    <property type="term" value="F:metal ion binding"/>
    <property type="evidence" value="ECO:0007669"/>
    <property type="project" value="UniProtKB-UniRule"/>
</dbReference>
<dbReference type="Gene3D" id="1.10.390.10">
    <property type="entry name" value="Neutral Protease Domain 2"/>
    <property type="match status" value="1"/>
</dbReference>
<keyword evidence="3" id="KW-0479">Metal-binding</keyword>
<evidence type="ECO:0000256" key="1">
    <source>
        <dbReference type="ARBA" id="ARBA00009388"/>
    </source>
</evidence>
<gene>
    <name evidence="15" type="ORF">SAMN05444267_10032</name>
</gene>
<comment type="similarity">
    <text evidence="1 9">Belongs to the peptidase M4 family.</text>
</comment>
<dbReference type="EMBL" id="FRAV01000003">
    <property type="protein sequence ID" value="SHK32105.1"/>
    <property type="molecule type" value="Genomic_DNA"/>
</dbReference>
<dbReference type="RefSeq" id="WP_073290546.1">
    <property type="nucleotide sequence ID" value="NZ_FRAV01000003.1"/>
</dbReference>
<keyword evidence="16" id="KW-1185">Reference proteome</keyword>
<evidence type="ECO:0000259" key="11">
    <source>
        <dbReference type="Pfam" id="PF01447"/>
    </source>
</evidence>